<dbReference type="NCBIfam" id="TIGR02050">
    <property type="entry name" value="gshA_cyan_rel"/>
    <property type="match status" value="1"/>
</dbReference>
<dbReference type="InterPro" id="IPR014746">
    <property type="entry name" value="Gln_synth/guanido_kin_cat_dom"/>
</dbReference>
<dbReference type="EMBL" id="CP077093">
    <property type="protein sequence ID" value="QXI26320.1"/>
    <property type="molecule type" value="Genomic_DNA"/>
</dbReference>
<dbReference type="Pfam" id="PF04107">
    <property type="entry name" value="GCS2"/>
    <property type="match status" value="1"/>
</dbReference>
<keyword evidence="3 4" id="KW-0067">ATP-binding</keyword>
<organism evidence="5 6">
    <name type="scientific">Pseudomonas vanderleydeniana</name>
    <dbReference type="NCBI Taxonomy" id="2745495"/>
    <lineage>
        <taxon>Bacteria</taxon>
        <taxon>Pseudomonadati</taxon>
        <taxon>Pseudomonadota</taxon>
        <taxon>Gammaproteobacteria</taxon>
        <taxon>Pseudomonadales</taxon>
        <taxon>Pseudomonadaceae</taxon>
        <taxon>Pseudomonas</taxon>
    </lineage>
</organism>
<keyword evidence="1 4" id="KW-0436">Ligase</keyword>
<name>A0A9E6PHH5_9PSED</name>
<dbReference type="EC" id="6.3.2.2" evidence="4"/>
<dbReference type="RefSeq" id="WP_186676017.1">
    <property type="nucleotide sequence ID" value="NZ_CP077093.1"/>
</dbReference>
<accession>A0A9E6PHH5</accession>
<keyword evidence="6" id="KW-1185">Reference proteome</keyword>
<comment type="function">
    <text evidence="4">ATP-dependent carboxylate-amine ligase which exhibits weak glutamate--cysteine ligase activity.</text>
</comment>
<dbReference type="GO" id="GO:0042398">
    <property type="term" value="P:modified amino acid biosynthetic process"/>
    <property type="evidence" value="ECO:0007669"/>
    <property type="project" value="InterPro"/>
</dbReference>
<dbReference type="Gene3D" id="3.30.590.20">
    <property type="match status" value="1"/>
</dbReference>
<dbReference type="InterPro" id="IPR011793">
    <property type="entry name" value="YbdK"/>
</dbReference>
<evidence type="ECO:0000313" key="5">
    <source>
        <dbReference type="EMBL" id="QXI26320.1"/>
    </source>
</evidence>
<comment type="catalytic activity">
    <reaction evidence="4">
        <text>L-cysteine + L-glutamate + ATP = gamma-L-glutamyl-L-cysteine + ADP + phosphate + H(+)</text>
        <dbReference type="Rhea" id="RHEA:13285"/>
        <dbReference type="ChEBI" id="CHEBI:15378"/>
        <dbReference type="ChEBI" id="CHEBI:29985"/>
        <dbReference type="ChEBI" id="CHEBI:30616"/>
        <dbReference type="ChEBI" id="CHEBI:35235"/>
        <dbReference type="ChEBI" id="CHEBI:43474"/>
        <dbReference type="ChEBI" id="CHEBI:58173"/>
        <dbReference type="ChEBI" id="CHEBI:456216"/>
        <dbReference type="EC" id="6.3.2.2"/>
    </reaction>
</comment>
<dbReference type="Proteomes" id="UP000634530">
    <property type="component" value="Chromosome"/>
</dbReference>
<evidence type="ECO:0000256" key="2">
    <source>
        <dbReference type="ARBA" id="ARBA00022741"/>
    </source>
</evidence>
<dbReference type="KEGG" id="pvw:HU752_020495"/>
<dbReference type="AlphaFoldDB" id="A0A9E6PHH5"/>
<evidence type="ECO:0000313" key="6">
    <source>
        <dbReference type="Proteomes" id="UP000634530"/>
    </source>
</evidence>
<evidence type="ECO:0000256" key="1">
    <source>
        <dbReference type="ARBA" id="ARBA00022598"/>
    </source>
</evidence>
<dbReference type="InterPro" id="IPR006336">
    <property type="entry name" value="GCS2"/>
</dbReference>
<dbReference type="GO" id="GO:0004357">
    <property type="term" value="F:glutamate-cysteine ligase activity"/>
    <property type="evidence" value="ECO:0007669"/>
    <property type="project" value="UniProtKB-EC"/>
</dbReference>
<protein>
    <recommendedName>
        <fullName evidence="4">Putative glutamate--cysteine ligase 2</fullName>
        <ecNumber evidence="4">6.3.2.2</ecNumber>
    </recommendedName>
    <alternativeName>
        <fullName evidence="4">Gamma-glutamylcysteine synthetase 2</fullName>
        <shortName evidence="4">GCS 2</shortName>
        <shortName evidence="4">Gamma-GCS 2</shortName>
    </alternativeName>
</protein>
<proteinExistence type="inferred from homology"/>
<dbReference type="GO" id="GO:0005524">
    <property type="term" value="F:ATP binding"/>
    <property type="evidence" value="ECO:0007669"/>
    <property type="project" value="UniProtKB-KW"/>
</dbReference>
<dbReference type="PANTHER" id="PTHR36510:SF1">
    <property type="entry name" value="GLUTAMATE--CYSTEINE LIGASE 2-RELATED"/>
    <property type="match status" value="1"/>
</dbReference>
<gene>
    <name evidence="5" type="ORF">HU752_020495</name>
</gene>
<comment type="similarity">
    <text evidence="4">Belongs to the glutamate--cysteine ligase type 2 family. YbdK subfamily.</text>
</comment>
<dbReference type="PANTHER" id="PTHR36510">
    <property type="entry name" value="GLUTAMATE--CYSTEINE LIGASE 2-RELATED"/>
    <property type="match status" value="1"/>
</dbReference>
<reference evidence="5 6" key="2">
    <citation type="journal article" date="2021" name="Microorganisms">
        <title>The Ever-Expanding Pseudomonas Genus: Description of 43 New Species and Partition of the Pseudomonas putida Group.</title>
        <authorList>
            <person name="Girard L."/>
            <person name="Lood C."/>
            <person name="Hofte M."/>
            <person name="Vandamme P."/>
            <person name="Rokni-Zadeh H."/>
            <person name="van Noort V."/>
            <person name="Lavigne R."/>
            <person name="De Mot R."/>
        </authorList>
    </citation>
    <scope>NUCLEOTIDE SEQUENCE [LARGE SCALE GENOMIC DNA]</scope>
    <source>
        <strain evidence="5 6">RW8P3</strain>
    </source>
</reference>
<sequence>MSFDHGLPQHVGVEEEYFITDLQSRQMVAEPSIQVLQDCREALGEGFCFEMFQGQIEWASPVFEHLAQASECLRQRRQALDRALDPHGLGFLCAGTHPLALWRQQKATPQAHFQQLFSEYAQVAQRSVLSGLHVHAQVPLGIDRIGVMNEVLPWLPLLLALSASSPFWQGHHSGYCSYRQVACDEWPRMGAPEYLRDERAYRHYRLQMRRMGALRGDTPVWWGIRPSLRYPTLELRLTDACPCVEDVLTLAGLYSVMVRHACLLAEPGQRYTLTHHWLFKENRCQARRWSTRGRYMMDPEQPVMDLQQWLALAQQTFGPTAQALGQEQVFTQAGDLLREGTSAERQLQCFQAQPAHWEEPLRCRAVVDLLMAQSRGKPPPGVESL</sequence>
<evidence type="ECO:0000256" key="4">
    <source>
        <dbReference type="HAMAP-Rule" id="MF_01609"/>
    </source>
</evidence>
<dbReference type="SUPFAM" id="SSF55931">
    <property type="entry name" value="Glutamine synthetase/guanido kinase"/>
    <property type="match status" value="1"/>
</dbReference>
<evidence type="ECO:0000256" key="3">
    <source>
        <dbReference type="ARBA" id="ARBA00022840"/>
    </source>
</evidence>
<keyword evidence="2 4" id="KW-0547">Nucleotide-binding</keyword>
<dbReference type="HAMAP" id="MF_01609">
    <property type="entry name" value="Glu_cys_ligase_2"/>
    <property type="match status" value="1"/>
</dbReference>
<dbReference type="InterPro" id="IPR050141">
    <property type="entry name" value="GCL_type2/YbdK_subfam"/>
</dbReference>
<reference evidence="5 6" key="1">
    <citation type="journal article" date="2020" name="Microorganisms">
        <title>Reliable Identification of Environmental Pseudomonas Isolates Using the rpoD Gene.</title>
        <authorList>
            <consortium name="The Broad Institute Genome Sequencing Platform"/>
            <person name="Girard L."/>
            <person name="Lood C."/>
            <person name="Rokni-Zadeh H."/>
            <person name="van Noort V."/>
            <person name="Lavigne R."/>
            <person name="De Mot R."/>
        </authorList>
    </citation>
    <scope>NUCLEOTIDE SEQUENCE [LARGE SCALE GENOMIC DNA]</scope>
    <source>
        <strain evidence="5 6">RW8P3</strain>
    </source>
</reference>
<dbReference type="NCBIfam" id="NF010039">
    <property type="entry name" value="PRK13515.1"/>
    <property type="match status" value="1"/>
</dbReference>